<dbReference type="OrthoDB" id="146525at2759"/>
<gene>
    <name evidence="2" type="ORF">PHMEG_00027644</name>
</gene>
<dbReference type="PANTHER" id="PTHR33064">
    <property type="entry name" value="POL PROTEIN"/>
    <property type="match status" value="1"/>
</dbReference>
<comment type="caution">
    <text evidence="2">The sequence shown here is derived from an EMBL/GenBank/DDBJ whole genome shotgun (WGS) entry which is preliminary data.</text>
</comment>
<dbReference type="SUPFAM" id="SSF56672">
    <property type="entry name" value="DNA/RNA polymerases"/>
    <property type="match status" value="1"/>
</dbReference>
<keyword evidence="2" id="KW-0548">Nucleotidyltransferase</keyword>
<dbReference type="InterPro" id="IPR041577">
    <property type="entry name" value="RT_RNaseH_2"/>
</dbReference>
<accession>A0A225V8G2</accession>
<dbReference type="AlphaFoldDB" id="A0A225V8G2"/>
<dbReference type="EMBL" id="NBNE01007143">
    <property type="protein sequence ID" value="OWZ01047.1"/>
    <property type="molecule type" value="Genomic_DNA"/>
</dbReference>
<keyword evidence="2" id="KW-0808">Transferase</keyword>
<organism evidence="2 3">
    <name type="scientific">Phytophthora megakarya</name>
    <dbReference type="NCBI Taxonomy" id="4795"/>
    <lineage>
        <taxon>Eukaryota</taxon>
        <taxon>Sar</taxon>
        <taxon>Stramenopiles</taxon>
        <taxon>Oomycota</taxon>
        <taxon>Peronosporomycetes</taxon>
        <taxon>Peronosporales</taxon>
        <taxon>Peronosporaceae</taxon>
        <taxon>Phytophthora</taxon>
    </lineage>
</organism>
<protein>
    <submittedName>
        <fullName evidence="2">Reverse transcriptase</fullName>
    </submittedName>
</protein>
<evidence type="ECO:0000313" key="3">
    <source>
        <dbReference type="Proteomes" id="UP000198211"/>
    </source>
</evidence>
<evidence type="ECO:0000259" key="1">
    <source>
        <dbReference type="Pfam" id="PF17919"/>
    </source>
</evidence>
<name>A0A225V8G2_9STRA</name>
<dbReference type="PANTHER" id="PTHR33064:SF37">
    <property type="entry name" value="RIBONUCLEASE H"/>
    <property type="match status" value="1"/>
</dbReference>
<dbReference type="GO" id="GO:0003964">
    <property type="term" value="F:RNA-directed DNA polymerase activity"/>
    <property type="evidence" value="ECO:0007669"/>
    <property type="project" value="UniProtKB-KW"/>
</dbReference>
<keyword evidence="2" id="KW-0695">RNA-directed DNA polymerase</keyword>
<evidence type="ECO:0000313" key="2">
    <source>
        <dbReference type="EMBL" id="OWZ01047.1"/>
    </source>
</evidence>
<dbReference type="InterPro" id="IPR051320">
    <property type="entry name" value="Viral_Replic_Matur_Polypro"/>
</dbReference>
<keyword evidence="3" id="KW-1185">Reference proteome</keyword>
<sequence length="204" mass="22340">MCDVGKWDVFATLHSKIAATPMLKHFDADRQPVVIMYASDWAVSAVFTQEHDGVYMPIKFTSQTLKSNELNYNITEKEILALLRVLNECHNTLVAILSPWRLEILRSAKGEEEILGALAASITPRAHVDSTLEDIAPRKRPSKTAAFPVPKIGPTENLHVINFDGSSHVKCEGGAFSAAVWQLPNLDVVKAASGYAEGLTVNEA</sequence>
<dbReference type="Proteomes" id="UP000198211">
    <property type="component" value="Unassembled WGS sequence"/>
</dbReference>
<feature type="domain" description="Reverse transcriptase/retrotransposon-derived protein RNase H-like" evidence="1">
    <location>
        <begin position="10"/>
        <end position="93"/>
    </location>
</feature>
<proteinExistence type="predicted"/>
<dbReference type="InterPro" id="IPR043502">
    <property type="entry name" value="DNA/RNA_pol_sf"/>
</dbReference>
<reference evidence="3" key="1">
    <citation type="submission" date="2017-03" db="EMBL/GenBank/DDBJ databases">
        <title>Phytopthora megakarya and P. palmivora, two closely related causual agents of cacao black pod achieved similar genome size and gene model numbers by different mechanisms.</title>
        <authorList>
            <person name="Ali S."/>
            <person name="Shao J."/>
            <person name="Larry D.J."/>
            <person name="Kronmiller B."/>
            <person name="Shen D."/>
            <person name="Strem M.D."/>
            <person name="Melnick R.L."/>
            <person name="Guiltinan M.J."/>
            <person name="Tyler B.M."/>
            <person name="Meinhardt L.W."/>
            <person name="Bailey B.A."/>
        </authorList>
    </citation>
    <scope>NUCLEOTIDE SEQUENCE [LARGE SCALE GENOMIC DNA]</scope>
    <source>
        <strain evidence="3">zdho120</strain>
    </source>
</reference>
<dbReference type="Pfam" id="PF17919">
    <property type="entry name" value="RT_RNaseH_2"/>
    <property type="match status" value="1"/>
</dbReference>